<evidence type="ECO:0000313" key="15">
    <source>
        <dbReference type="EMBL" id="TMQ55249.1"/>
    </source>
</evidence>
<dbReference type="InterPro" id="IPR036676">
    <property type="entry name" value="PurM-like_C_sf"/>
</dbReference>
<dbReference type="InterPro" id="IPR004733">
    <property type="entry name" value="PurM_cligase"/>
</dbReference>
<comment type="pathway">
    <text evidence="1 12">Purine metabolism; IMP biosynthesis via de novo pathway; 5-amino-1-(5-phospho-D-ribosyl)imidazole from N(2)-formyl-N(1)-(5-phospho-D-ribosyl)glycinamide: step 2/2.</text>
</comment>
<evidence type="ECO:0000256" key="10">
    <source>
        <dbReference type="ARBA" id="ARBA00033093"/>
    </source>
</evidence>
<evidence type="ECO:0000256" key="6">
    <source>
        <dbReference type="ARBA" id="ARBA00022741"/>
    </source>
</evidence>
<proteinExistence type="inferred from homology"/>
<dbReference type="HAMAP" id="MF_00741">
    <property type="entry name" value="AIRS"/>
    <property type="match status" value="1"/>
</dbReference>
<protein>
    <recommendedName>
        <fullName evidence="4 12">Phosphoribosylformylglycinamidine cyclo-ligase</fullName>
        <ecNumber evidence="3 12">6.3.3.1</ecNumber>
    </recommendedName>
    <alternativeName>
        <fullName evidence="9 12">AIR synthase</fullName>
    </alternativeName>
    <alternativeName>
        <fullName evidence="10 12">AIRS</fullName>
    </alternativeName>
    <alternativeName>
        <fullName evidence="8 12">Phosphoribosyl-aminoimidazole synthetase</fullName>
    </alternativeName>
</protein>
<dbReference type="InterPro" id="IPR010918">
    <property type="entry name" value="PurM-like_C_dom"/>
</dbReference>
<evidence type="ECO:0000256" key="12">
    <source>
        <dbReference type="HAMAP-Rule" id="MF_00741"/>
    </source>
</evidence>
<feature type="domain" description="PurM-like N-terminal" evidence="13">
    <location>
        <begin position="50"/>
        <end position="157"/>
    </location>
</feature>
<evidence type="ECO:0000256" key="2">
    <source>
        <dbReference type="ARBA" id="ARBA00010280"/>
    </source>
</evidence>
<dbReference type="Pfam" id="PF02769">
    <property type="entry name" value="AIRS_C"/>
    <property type="match status" value="1"/>
</dbReference>
<comment type="catalytic activity">
    <reaction evidence="11 12">
        <text>2-formamido-N(1)-(5-O-phospho-beta-D-ribosyl)acetamidine + ATP = 5-amino-1-(5-phospho-beta-D-ribosyl)imidazole + ADP + phosphate + H(+)</text>
        <dbReference type="Rhea" id="RHEA:23032"/>
        <dbReference type="ChEBI" id="CHEBI:15378"/>
        <dbReference type="ChEBI" id="CHEBI:30616"/>
        <dbReference type="ChEBI" id="CHEBI:43474"/>
        <dbReference type="ChEBI" id="CHEBI:137981"/>
        <dbReference type="ChEBI" id="CHEBI:147287"/>
        <dbReference type="ChEBI" id="CHEBI:456216"/>
        <dbReference type="EC" id="6.3.3.1"/>
    </reaction>
</comment>
<feature type="domain" description="PurM-like C-terminal" evidence="14">
    <location>
        <begin position="171"/>
        <end position="335"/>
    </location>
</feature>
<dbReference type="GO" id="GO:0006189">
    <property type="term" value="P:'de novo' IMP biosynthetic process"/>
    <property type="evidence" value="ECO:0007669"/>
    <property type="project" value="UniProtKB-UniRule"/>
</dbReference>
<evidence type="ECO:0000256" key="4">
    <source>
        <dbReference type="ARBA" id="ARBA00020367"/>
    </source>
</evidence>
<keyword evidence="12" id="KW-0658">Purine biosynthesis</keyword>
<dbReference type="EMBL" id="VBOU01000038">
    <property type="protein sequence ID" value="TMQ55249.1"/>
    <property type="molecule type" value="Genomic_DNA"/>
</dbReference>
<keyword evidence="5 12" id="KW-0436">Ligase</keyword>
<comment type="caution">
    <text evidence="15">The sequence shown here is derived from an EMBL/GenBank/DDBJ whole genome shotgun (WGS) entry which is preliminary data.</text>
</comment>
<keyword evidence="7 12" id="KW-0067">ATP-binding</keyword>
<dbReference type="PANTHER" id="PTHR10520:SF12">
    <property type="entry name" value="TRIFUNCTIONAL PURINE BIOSYNTHETIC PROTEIN ADENOSINE-3"/>
    <property type="match status" value="1"/>
</dbReference>
<dbReference type="UniPathway" id="UPA00074">
    <property type="reaction ID" value="UER00129"/>
</dbReference>
<comment type="subcellular location">
    <subcellularLocation>
        <location evidence="12">Cytoplasm</location>
    </subcellularLocation>
</comment>
<dbReference type="Gene3D" id="3.30.1330.10">
    <property type="entry name" value="PurM-like, N-terminal domain"/>
    <property type="match status" value="1"/>
</dbReference>
<dbReference type="GO" id="GO:0005524">
    <property type="term" value="F:ATP binding"/>
    <property type="evidence" value="ECO:0007669"/>
    <property type="project" value="UniProtKB-KW"/>
</dbReference>
<dbReference type="GO" id="GO:0004637">
    <property type="term" value="F:phosphoribosylamine-glycine ligase activity"/>
    <property type="evidence" value="ECO:0007669"/>
    <property type="project" value="TreeGrafter"/>
</dbReference>
<keyword evidence="12" id="KW-0963">Cytoplasm</keyword>
<dbReference type="SUPFAM" id="SSF55326">
    <property type="entry name" value="PurM N-terminal domain-like"/>
    <property type="match status" value="1"/>
</dbReference>
<dbReference type="AlphaFoldDB" id="A0A538SV40"/>
<dbReference type="Proteomes" id="UP000319829">
    <property type="component" value="Unassembled WGS sequence"/>
</dbReference>
<dbReference type="GO" id="GO:0005829">
    <property type="term" value="C:cytosol"/>
    <property type="evidence" value="ECO:0007669"/>
    <property type="project" value="TreeGrafter"/>
</dbReference>
<gene>
    <name evidence="12" type="primary">purM</name>
    <name evidence="15" type="ORF">E6K74_03755</name>
</gene>
<evidence type="ECO:0000259" key="13">
    <source>
        <dbReference type="Pfam" id="PF00586"/>
    </source>
</evidence>
<evidence type="ECO:0000256" key="9">
    <source>
        <dbReference type="ARBA" id="ARBA00032931"/>
    </source>
</evidence>
<dbReference type="Pfam" id="PF00586">
    <property type="entry name" value="AIRS"/>
    <property type="match status" value="1"/>
</dbReference>
<evidence type="ECO:0000256" key="3">
    <source>
        <dbReference type="ARBA" id="ARBA00013047"/>
    </source>
</evidence>
<dbReference type="GO" id="GO:0004641">
    <property type="term" value="F:phosphoribosylformylglycinamidine cyclo-ligase activity"/>
    <property type="evidence" value="ECO:0007669"/>
    <property type="project" value="UniProtKB-UniRule"/>
</dbReference>
<dbReference type="EC" id="6.3.3.1" evidence="3 12"/>
<accession>A0A538SV40</accession>
<dbReference type="NCBIfam" id="TIGR00878">
    <property type="entry name" value="purM"/>
    <property type="match status" value="1"/>
</dbReference>
<dbReference type="InterPro" id="IPR036921">
    <property type="entry name" value="PurM-like_N_sf"/>
</dbReference>
<reference evidence="15 16" key="1">
    <citation type="journal article" date="2019" name="Nat. Microbiol.">
        <title>Mediterranean grassland soil C-N compound turnover is dependent on rainfall and depth, and is mediated by genomically divergent microorganisms.</title>
        <authorList>
            <person name="Diamond S."/>
            <person name="Andeer P.F."/>
            <person name="Li Z."/>
            <person name="Crits-Christoph A."/>
            <person name="Burstein D."/>
            <person name="Anantharaman K."/>
            <person name="Lane K.R."/>
            <person name="Thomas B.C."/>
            <person name="Pan C."/>
            <person name="Northen T.R."/>
            <person name="Banfield J.F."/>
        </authorList>
    </citation>
    <scope>NUCLEOTIDE SEQUENCE [LARGE SCALE GENOMIC DNA]</scope>
    <source>
        <strain evidence="15">WS_4</strain>
    </source>
</reference>
<dbReference type="InterPro" id="IPR016188">
    <property type="entry name" value="PurM-like_N"/>
</dbReference>
<name>A0A538SV40_UNCEI</name>
<organism evidence="15 16">
    <name type="scientific">Eiseniibacteriota bacterium</name>
    <dbReference type="NCBI Taxonomy" id="2212470"/>
    <lineage>
        <taxon>Bacteria</taxon>
        <taxon>Candidatus Eiseniibacteriota</taxon>
    </lineage>
</organism>
<evidence type="ECO:0000313" key="16">
    <source>
        <dbReference type="Proteomes" id="UP000319829"/>
    </source>
</evidence>
<dbReference type="GO" id="GO:0046084">
    <property type="term" value="P:adenine biosynthetic process"/>
    <property type="evidence" value="ECO:0007669"/>
    <property type="project" value="TreeGrafter"/>
</dbReference>
<evidence type="ECO:0000256" key="7">
    <source>
        <dbReference type="ARBA" id="ARBA00022840"/>
    </source>
</evidence>
<dbReference type="Gene3D" id="3.90.650.10">
    <property type="entry name" value="PurM-like C-terminal domain"/>
    <property type="match status" value="1"/>
</dbReference>
<evidence type="ECO:0000256" key="8">
    <source>
        <dbReference type="ARBA" id="ARBA00031908"/>
    </source>
</evidence>
<evidence type="ECO:0000256" key="11">
    <source>
        <dbReference type="ARBA" id="ARBA00049057"/>
    </source>
</evidence>
<keyword evidence="6 12" id="KW-0547">Nucleotide-binding</keyword>
<dbReference type="SUPFAM" id="SSF56042">
    <property type="entry name" value="PurM C-terminal domain-like"/>
    <property type="match status" value="1"/>
</dbReference>
<dbReference type="CDD" id="cd02196">
    <property type="entry name" value="PurM"/>
    <property type="match status" value="1"/>
</dbReference>
<comment type="similarity">
    <text evidence="2 12">Belongs to the AIR synthase family.</text>
</comment>
<evidence type="ECO:0000256" key="1">
    <source>
        <dbReference type="ARBA" id="ARBA00004686"/>
    </source>
</evidence>
<evidence type="ECO:0000256" key="5">
    <source>
        <dbReference type="ARBA" id="ARBA00022598"/>
    </source>
</evidence>
<evidence type="ECO:0000259" key="14">
    <source>
        <dbReference type="Pfam" id="PF02769"/>
    </source>
</evidence>
<dbReference type="PANTHER" id="PTHR10520">
    <property type="entry name" value="TRIFUNCTIONAL PURINE BIOSYNTHETIC PROTEIN ADENOSINE-3-RELATED"/>
    <property type="match status" value="1"/>
</dbReference>
<sequence>MSRYRDAGVNIRRGEEAVERIRELCRSTFNANVVGDLGGFAGAYRVPGFPGQLLAASMDGVGTKLKVAILCGKHDTIGADLVRHCGNDILVHGAIPLFFLDYVAMGSLDPQRVEELVSGLALGCRDVGCALIGGETAEMPGVYAAGDYDLAGAIVGLAPEAEWIDGSKIAAGDILLGLPAVGLHTNGYSLARKILFETMGLAVQDRSPFGDWTVGQELLKSHPYYGPQVRIARAAGAVRGMAHITGGGIPGNLVRVLPTGLSAEVKIGSWPELPVFRFLRDAGRVSQAEAYEVWNMGLGMILAVKREDAPAVERALEQAGHPRYRVGAVTKGRHEVRLTA</sequence>